<keyword evidence="6" id="KW-1185">Reference proteome</keyword>
<dbReference type="RefSeq" id="WP_066618232.1">
    <property type="nucleotide sequence ID" value="NZ_FQXL01000012.1"/>
</dbReference>
<dbReference type="Proteomes" id="UP000076603">
    <property type="component" value="Unassembled WGS sequence"/>
</dbReference>
<reference evidence="5 6" key="1">
    <citation type="submission" date="2016-04" db="EMBL/GenBank/DDBJ databases">
        <title>Genome sequence of Clostridium magnum DSM 2767.</title>
        <authorList>
            <person name="Poehlein A."/>
            <person name="Uhlig R."/>
            <person name="Fischer R."/>
            <person name="Bahl H."/>
            <person name="Daniel R."/>
        </authorList>
    </citation>
    <scope>NUCLEOTIDE SEQUENCE [LARGE SCALE GENOMIC DNA]</scope>
    <source>
        <strain evidence="5 6">DSM 2767</strain>
    </source>
</reference>
<dbReference type="AlphaFoldDB" id="A0A162UDP6"/>
<evidence type="ECO:0000313" key="5">
    <source>
        <dbReference type="EMBL" id="KZL93793.1"/>
    </source>
</evidence>
<evidence type="ECO:0000256" key="4">
    <source>
        <dbReference type="HAMAP-Rule" id="MF_00667"/>
    </source>
</evidence>
<evidence type="ECO:0000256" key="2">
    <source>
        <dbReference type="ARBA" id="ARBA00006573"/>
    </source>
</evidence>
<comment type="similarity">
    <text evidence="2 4">Belongs to the SspH family.</text>
</comment>
<dbReference type="Pfam" id="PF08141">
    <property type="entry name" value="SspH"/>
    <property type="match status" value="1"/>
</dbReference>
<protein>
    <recommendedName>
        <fullName evidence="4">Small, acid-soluble spore protein H</fullName>
        <shortName evidence="4">SASP H</shortName>
    </recommendedName>
</protein>
<dbReference type="STRING" id="1121326.CLMAG_08440"/>
<gene>
    <name evidence="5" type="primary">sspH_1</name>
    <name evidence="4" type="synonym">sspH</name>
    <name evidence="5" type="ORF">CLMAG_08440</name>
</gene>
<comment type="caution">
    <text evidence="5">The sequence shown here is derived from an EMBL/GenBank/DDBJ whole genome shotgun (WGS) entry which is preliminary data.</text>
</comment>
<name>A0A162UDP6_9CLOT</name>
<proteinExistence type="inferred from homology"/>
<evidence type="ECO:0000256" key="1">
    <source>
        <dbReference type="ARBA" id="ARBA00004288"/>
    </source>
</evidence>
<sequence length="58" mass="6661">MNIERATEIIESLGVIEVSYKGDPVWLENINKQSNTVRVKNMKTDEELNVGIRDLEEV</sequence>
<dbReference type="NCBIfam" id="TIGR02861">
    <property type="entry name" value="SASP_H"/>
    <property type="match status" value="1"/>
</dbReference>
<dbReference type="GO" id="GO:0030436">
    <property type="term" value="P:asexual sporulation"/>
    <property type="evidence" value="ECO:0007669"/>
    <property type="project" value="UniProtKB-UniRule"/>
</dbReference>
<organism evidence="5 6">
    <name type="scientific">Clostridium magnum DSM 2767</name>
    <dbReference type="NCBI Taxonomy" id="1121326"/>
    <lineage>
        <taxon>Bacteria</taxon>
        <taxon>Bacillati</taxon>
        <taxon>Bacillota</taxon>
        <taxon>Clostridia</taxon>
        <taxon>Eubacteriales</taxon>
        <taxon>Clostridiaceae</taxon>
        <taxon>Clostridium</taxon>
    </lineage>
</organism>
<dbReference type="OrthoDB" id="1683648at2"/>
<dbReference type="EMBL" id="LWAE01000001">
    <property type="protein sequence ID" value="KZL93793.1"/>
    <property type="molecule type" value="Genomic_DNA"/>
</dbReference>
<comment type="subcellular location">
    <subcellularLocation>
        <location evidence="1 4">Spore core</location>
    </subcellularLocation>
</comment>
<dbReference type="PATRIC" id="fig|1121326.3.peg.802"/>
<keyword evidence="3 4" id="KW-0749">Sporulation</keyword>
<dbReference type="GO" id="GO:0042601">
    <property type="term" value="C:endospore-forming forespore"/>
    <property type="evidence" value="ECO:0007669"/>
    <property type="project" value="InterPro"/>
</dbReference>
<evidence type="ECO:0000313" key="6">
    <source>
        <dbReference type="Proteomes" id="UP000076603"/>
    </source>
</evidence>
<evidence type="ECO:0000256" key="3">
    <source>
        <dbReference type="ARBA" id="ARBA00022969"/>
    </source>
</evidence>
<dbReference type="InterPro" id="IPR012610">
    <property type="entry name" value="SASP_SspH"/>
</dbReference>
<accession>A0A162UDP6</accession>
<dbReference type="GO" id="GO:0030435">
    <property type="term" value="P:sporulation resulting in formation of a cellular spore"/>
    <property type="evidence" value="ECO:0007669"/>
    <property type="project" value="UniProtKB-KW"/>
</dbReference>
<dbReference type="HAMAP" id="MF_00667">
    <property type="entry name" value="SspH"/>
    <property type="match status" value="1"/>
</dbReference>